<organism evidence="1 2">
    <name type="scientific">Calidithermus terrae</name>
    <dbReference type="NCBI Taxonomy" id="1408545"/>
    <lineage>
        <taxon>Bacteria</taxon>
        <taxon>Thermotogati</taxon>
        <taxon>Deinococcota</taxon>
        <taxon>Deinococci</taxon>
        <taxon>Thermales</taxon>
        <taxon>Thermaceae</taxon>
        <taxon>Calidithermus</taxon>
    </lineage>
</organism>
<name>A0A399F7B9_9DEIN</name>
<gene>
    <name evidence="1" type="primary">thpR</name>
    <name evidence="1" type="ORF">Mterra_00164</name>
</gene>
<evidence type="ECO:0000313" key="2">
    <source>
        <dbReference type="Proteomes" id="UP000265715"/>
    </source>
</evidence>
<accession>A0A399F7B9</accession>
<protein>
    <submittedName>
        <fullName evidence="1">RNA 2',3'-cyclic phosphodiesterase</fullName>
        <ecNumber evidence="1">3.1.4.-</ecNumber>
    </submittedName>
</protein>
<sequence length="165" mass="18549">MYGILVWPPEELGEFLLELQRQHRVKGFGPPHLNLRQPFEWEHGEESLRKAVQGILRSHAPFRLRLGGWASFPQGVVYLRAYGGAPFRKLHHALEPLAPPLKEIEGPSYIPHLTLALGLSPEAAQELARTLPPPRRKSFVLREAALVQDNTDGDLVEVARFPFAG</sequence>
<dbReference type="OrthoDB" id="1524661at2"/>
<comment type="caution">
    <text evidence="1">The sequence shown here is derived from an EMBL/GenBank/DDBJ whole genome shotgun (WGS) entry which is preliminary data.</text>
</comment>
<dbReference type="EMBL" id="QXDL01000003">
    <property type="protein sequence ID" value="RIH90792.1"/>
    <property type="molecule type" value="Genomic_DNA"/>
</dbReference>
<dbReference type="PANTHER" id="PTHR40037:SF1">
    <property type="entry name" value="PHOSPHOESTERASE SAOUHSC_00951-RELATED"/>
    <property type="match status" value="1"/>
</dbReference>
<dbReference type="Pfam" id="PF13563">
    <property type="entry name" value="2_5_RNA_ligase2"/>
    <property type="match status" value="1"/>
</dbReference>
<keyword evidence="2" id="KW-1185">Reference proteome</keyword>
<reference evidence="1 2" key="1">
    <citation type="submission" date="2018-08" db="EMBL/GenBank/DDBJ databases">
        <title>Meiothermus terrae DSM 26712 genome sequencing project.</title>
        <authorList>
            <person name="Da Costa M.S."/>
            <person name="Albuquerque L."/>
            <person name="Raposo P."/>
            <person name="Froufe H.J.C."/>
            <person name="Barroso C.S."/>
            <person name="Egas C."/>
        </authorList>
    </citation>
    <scope>NUCLEOTIDE SEQUENCE [LARGE SCALE GENOMIC DNA]</scope>
    <source>
        <strain evidence="1 2">DSM 26712</strain>
    </source>
</reference>
<dbReference type="EC" id="3.1.4.-" evidence="1"/>
<keyword evidence="1" id="KW-0378">Hydrolase</keyword>
<dbReference type="Proteomes" id="UP000265715">
    <property type="component" value="Unassembled WGS sequence"/>
</dbReference>
<dbReference type="InterPro" id="IPR050580">
    <property type="entry name" value="2H_phosphoesterase_YjcG-like"/>
</dbReference>
<dbReference type="Gene3D" id="3.90.1140.10">
    <property type="entry name" value="Cyclic phosphodiesterase"/>
    <property type="match status" value="1"/>
</dbReference>
<dbReference type="PANTHER" id="PTHR40037">
    <property type="entry name" value="PHOSPHOESTERASE YJCG-RELATED"/>
    <property type="match status" value="1"/>
</dbReference>
<dbReference type="GO" id="GO:0016787">
    <property type="term" value="F:hydrolase activity"/>
    <property type="evidence" value="ECO:0007669"/>
    <property type="project" value="UniProtKB-KW"/>
</dbReference>
<dbReference type="InterPro" id="IPR009097">
    <property type="entry name" value="Cyclic_Pdiesterase"/>
</dbReference>
<evidence type="ECO:0000313" key="1">
    <source>
        <dbReference type="EMBL" id="RIH90792.1"/>
    </source>
</evidence>
<dbReference type="AlphaFoldDB" id="A0A399F7B9"/>
<dbReference type="RefSeq" id="WP_119313439.1">
    <property type="nucleotide sequence ID" value="NZ_QXDL01000003.1"/>
</dbReference>
<proteinExistence type="predicted"/>
<dbReference type="SUPFAM" id="SSF55144">
    <property type="entry name" value="LigT-like"/>
    <property type="match status" value="1"/>
</dbReference>